<keyword evidence="2" id="KW-1133">Transmembrane helix</keyword>
<name>A0A8S9FCZ6_BRACR</name>
<evidence type="ECO:0000256" key="2">
    <source>
        <dbReference type="SAM" id="Phobius"/>
    </source>
</evidence>
<feature type="transmembrane region" description="Helical" evidence="2">
    <location>
        <begin position="189"/>
        <end position="212"/>
    </location>
</feature>
<evidence type="ECO:0000313" key="3">
    <source>
        <dbReference type="EMBL" id="KAF2531423.1"/>
    </source>
</evidence>
<comment type="caution">
    <text evidence="3">The sequence shown here is derived from an EMBL/GenBank/DDBJ whole genome shotgun (WGS) entry which is preliminary data.</text>
</comment>
<dbReference type="AlphaFoldDB" id="A0A8S9FCZ6"/>
<evidence type="ECO:0000256" key="1">
    <source>
        <dbReference type="SAM" id="MobiDB-lite"/>
    </source>
</evidence>
<dbReference type="EMBL" id="QGKY02002305">
    <property type="protein sequence ID" value="KAF2531423.1"/>
    <property type="molecule type" value="Genomic_DNA"/>
</dbReference>
<gene>
    <name evidence="4" type="ORF">F2Q68_00034101</name>
    <name evidence="3" type="ORF">F2Q70_00029662</name>
</gene>
<dbReference type="Proteomes" id="UP000712281">
    <property type="component" value="Unassembled WGS sequence"/>
</dbReference>
<sequence>MRQTKAKAHAIEAKHLVAEKGHAKPSNYFDFHGSVLIAGDPKNPNPIASNPNPIASLVPASVPVSASSDQLQPQGVPDHRRTQPQPLTRTARDPEQQASRSHQSRSRSDSKQLASPISQLASPISQLASRSCPDRGSFFGGPVHQTTKLKIIPRGCVALLHSYPNLHIEHYSRNGVELKSSSRVACSFAWLRILFVLIASRVAYLAYTAVWLNLAVRLD</sequence>
<dbReference type="EMBL" id="QGKW02001988">
    <property type="protein sequence ID" value="KAF2552949.1"/>
    <property type="molecule type" value="Genomic_DNA"/>
</dbReference>
<accession>A0A8S9FCZ6</accession>
<evidence type="ECO:0000313" key="4">
    <source>
        <dbReference type="EMBL" id="KAF2552949.1"/>
    </source>
</evidence>
<feature type="region of interest" description="Disordered" evidence="1">
    <location>
        <begin position="61"/>
        <end position="115"/>
    </location>
</feature>
<reference evidence="3" key="1">
    <citation type="submission" date="2019-12" db="EMBL/GenBank/DDBJ databases">
        <title>Genome sequencing and annotation of Brassica cretica.</title>
        <authorList>
            <person name="Studholme D.J."/>
            <person name="Sarris P.F."/>
        </authorList>
    </citation>
    <scope>NUCLEOTIDE SEQUENCE</scope>
    <source>
        <strain evidence="4">PFS-001/15</strain>
        <strain evidence="3">PFS-102/07</strain>
        <tissue evidence="3">Leaf</tissue>
    </source>
</reference>
<proteinExistence type="predicted"/>
<organism evidence="3">
    <name type="scientific">Brassica cretica</name>
    <name type="common">Mustard</name>
    <dbReference type="NCBI Taxonomy" id="69181"/>
    <lineage>
        <taxon>Eukaryota</taxon>
        <taxon>Viridiplantae</taxon>
        <taxon>Streptophyta</taxon>
        <taxon>Embryophyta</taxon>
        <taxon>Tracheophyta</taxon>
        <taxon>Spermatophyta</taxon>
        <taxon>Magnoliopsida</taxon>
        <taxon>eudicotyledons</taxon>
        <taxon>Gunneridae</taxon>
        <taxon>Pentapetalae</taxon>
        <taxon>rosids</taxon>
        <taxon>malvids</taxon>
        <taxon>Brassicales</taxon>
        <taxon>Brassicaceae</taxon>
        <taxon>Brassiceae</taxon>
        <taxon>Brassica</taxon>
    </lineage>
</organism>
<protein>
    <submittedName>
        <fullName evidence="3">Uncharacterized protein</fullName>
    </submittedName>
</protein>
<keyword evidence="2" id="KW-0472">Membrane</keyword>
<keyword evidence="2" id="KW-0812">Transmembrane</keyword>